<keyword evidence="7" id="KW-1185">Reference proteome</keyword>
<dbReference type="PANTHER" id="PTHR30136:SF35">
    <property type="entry name" value="HTH-TYPE TRANSCRIPTIONAL REGULATOR RV1719"/>
    <property type="match status" value="1"/>
</dbReference>
<dbReference type="InterPro" id="IPR014757">
    <property type="entry name" value="Tscrpt_reg_IclR_C"/>
</dbReference>
<dbReference type="InterPro" id="IPR036390">
    <property type="entry name" value="WH_DNA-bd_sf"/>
</dbReference>
<dbReference type="Gene3D" id="3.30.450.40">
    <property type="match status" value="1"/>
</dbReference>
<evidence type="ECO:0000313" key="7">
    <source>
        <dbReference type="Proteomes" id="UP001281447"/>
    </source>
</evidence>
<dbReference type="InterPro" id="IPR036388">
    <property type="entry name" value="WH-like_DNA-bd_sf"/>
</dbReference>
<name>A0ABU5C2T2_9BACI</name>
<gene>
    <name evidence="6" type="ORF">RWE15_03180</name>
</gene>
<dbReference type="CDD" id="cd00090">
    <property type="entry name" value="HTH_ARSR"/>
    <property type="match status" value="1"/>
</dbReference>
<keyword evidence="3" id="KW-0804">Transcription</keyword>
<feature type="domain" description="IclR-ED" evidence="5">
    <location>
        <begin position="71"/>
        <end position="251"/>
    </location>
</feature>
<dbReference type="SUPFAM" id="SSF46785">
    <property type="entry name" value="Winged helix' DNA-binding domain"/>
    <property type="match status" value="1"/>
</dbReference>
<dbReference type="RefSeq" id="WP_390357562.1">
    <property type="nucleotide sequence ID" value="NZ_JBHUIZ010000015.1"/>
</dbReference>
<comment type="caution">
    <text evidence="6">The sequence shown here is derived from an EMBL/GenBank/DDBJ whole genome shotgun (WGS) entry which is preliminary data.</text>
</comment>
<dbReference type="InterPro" id="IPR029016">
    <property type="entry name" value="GAF-like_dom_sf"/>
</dbReference>
<dbReference type="PANTHER" id="PTHR30136">
    <property type="entry name" value="HELIX-TURN-HELIX TRANSCRIPTIONAL REGULATOR, ICLR FAMILY"/>
    <property type="match status" value="1"/>
</dbReference>
<protein>
    <submittedName>
        <fullName evidence="6">IclR family transcriptional regulator</fullName>
    </submittedName>
</protein>
<dbReference type="SMART" id="SM00346">
    <property type="entry name" value="HTH_ICLR"/>
    <property type="match status" value="1"/>
</dbReference>
<dbReference type="InterPro" id="IPR011991">
    <property type="entry name" value="ArsR-like_HTH"/>
</dbReference>
<dbReference type="Gene3D" id="1.10.10.10">
    <property type="entry name" value="Winged helix-like DNA-binding domain superfamily/Winged helix DNA-binding domain"/>
    <property type="match status" value="1"/>
</dbReference>
<keyword evidence="1" id="KW-0805">Transcription regulation</keyword>
<evidence type="ECO:0000256" key="3">
    <source>
        <dbReference type="ARBA" id="ARBA00023163"/>
    </source>
</evidence>
<dbReference type="InterPro" id="IPR050707">
    <property type="entry name" value="HTH_MetabolicPath_Reg"/>
</dbReference>
<sequence>MSEKKKYGKVLYKSIEIMNYLRDIETPITLTELCKALDMNKGTLSKTLNSMLELGLVTRDEMTNRFTLGSRLIGYGAAAVRQFKIETIAAPFMDSLHSKIGETLHLGIEENKQIMYLKKYEAVATVNLRSRVGQAVPLYASAMGKATLAAKSDKAIHDYYHSSDIIQFTNNTLTNFDDFMADIQHIRARGYAVDFEEYELGVQSVGVAFTKLGKIYGAMSISIPKYRLTESLSQKIYPAIMETKEKIEEKL</sequence>
<accession>A0ABU5C2T2</accession>
<dbReference type="Pfam" id="PF09339">
    <property type="entry name" value="HTH_IclR"/>
    <property type="match status" value="1"/>
</dbReference>
<evidence type="ECO:0000259" key="5">
    <source>
        <dbReference type="PROSITE" id="PS51078"/>
    </source>
</evidence>
<proteinExistence type="predicted"/>
<dbReference type="PROSITE" id="PS51078">
    <property type="entry name" value="ICLR_ED"/>
    <property type="match status" value="1"/>
</dbReference>
<evidence type="ECO:0000259" key="4">
    <source>
        <dbReference type="PROSITE" id="PS51077"/>
    </source>
</evidence>
<organism evidence="6 7">
    <name type="scientific">Tigheibacillus halophilus</name>
    <dbReference type="NCBI Taxonomy" id="361280"/>
    <lineage>
        <taxon>Bacteria</taxon>
        <taxon>Bacillati</taxon>
        <taxon>Bacillota</taxon>
        <taxon>Bacilli</taxon>
        <taxon>Bacillales</taxon>
        <taxon>Bacillaceae</taxon>
        <taxon>Tigheibacillus</taxon>
    </lineage>
</organism>
<dbReference type="EMBL" id="JAWDIP010000003">
    <property type="protein sequence ID" value="MDY0393623.1"/>
    <property type="molecule type" value="Genomic_DNA"/>
</dbReference>
<evidence type="ECO:0000256" key="2">
    <source>
        <dbReference type="ARBA" id="ARBA00023125"/>
    </source>
</evidence>
<keyword evidence="2" id="KW-0238">DNA-binding</keyword>
<feature type="domain" description="HTH iclR-type" evidence="4">
    <location>
        <begin position="8"/>
        <end position="70"/>
    </location>
</feature>
<dbReference type="Pfam" id="PF01614">
    <property type="entry name" value="IclR_C"/>
    <property type="match status" value="1"/>
</dbReference>
<dbReference type="Proteomes" id="UP001281447">
    <property type="component" value="Unassembled WGS sequence"/>
</dbReference>
<reference evidence="6 7" key="1">
    <citation type="submission" date="2023-10" db="EMBL/GenBank/DDBJ databases">
        <title>Virgibacillus halophilus 5B73C genome.</title>
        <authorList>
            <person name="Miliotis G."/>
            <person name="Sengupta P."/>
            <person name="Hameed A."/>
            <person name="Chuvochina M."/>
            <person name="Mcdonagh F."/>
            <person name="Simpson A.C."/>
            <person name="Singh N.K."/>
            <person name="Rekha P.D."/>
            <person name="Raman K."/>
            <person name="Hugenholtz P."/>
            <person name="Venkateswaran K."/>
        </authorList>
    </citation>
    <scope>NUCLEOTIDE SEQUENCE [LARGE SCALE GENOMIC DNA]</scope>
    <source>
        <strain evidence="6 7">5B73C</strain>
    </source>
</reference>
<dbReference type="SUPFAM" id="SSF55781">
    <property type="entry name" value="GAF domain-like"/>
    <property type="match status" value="1"/>
</dbReference>
<dbReference type="InterPro" id="IPR005471">
    <property type="entry name" value="Tscrpt_reg_IclR_N"/>
</dbReference>
<evidence type="ECO:0000313" key="6">
    <source>
        <dbReference type="EMBL" id="MDY0393623.1"/>
    </source>
</evidence>
<dbReference type="PROSITE" id="PS51077">
    <property type="entry name" value="HTH_ICLR"/>
    <property type="match status" value="1"/>
</dbReference>
<evidence type="ECO:0000256" key="1">
    <source>
        <dbReference type="ARBA" id="ARBA00023015"/>
    </source>
</evidence>